<organism evidence="2 3">
    <name type="scientific">Arboricoccus pini</name>
    <dbReference type="NCBI Taxonomy" id="1963835"/>
    <lineage>
        <taxon>Bacteria</taxon>
        <taxon>Pseudomonadati</taxon>
        <taxon>Pseudomonadota</taxon>
        <taxon>Alphaproteobacteria</taxon>
        <taxon>Geminicoccales</taxon>
        <taxon>Geminicoccaceae</taxon>
        <taxon>Arboricoccus</taxon>
    </lineage>
</organism>
<evidence type="ECO:0000313" key="2">
    <source>
        <dbReference type="EMBL" id="SNB68917.1"/>
    </source>
</evidence>
<feature type="region of interest" description="Disordered" evidence="1">
    <location>
        <begin position="33"/>
        <end position="53"/>
    </location>
</feature>
<accession>A0A212R9P6</accession>
<feature type="compositionally biased region" description="Low complexity" evidence="1">
    <location>
        <begin position="38"/>
        <end position="53"/>
    </location>
</feature>
<keyword evidence="3" id="KW-1185">Reference proteome</keyword>
<gene>
    <name evidence="2" type="ORF">SAMN07250955_106265</name>
</gene>
<reference evidence="2 3" key="1">
    <citation type="submission" date="2017-06" db="EMBL/GenBank/DDBJ databases">
        <authorList>
            <person name="Kim H.J."/>
            <person name="Triplett B.A."/>
        </authorList>
    </citation>
    <scope>NUCLEOTIDE SEQUENCE [LARGE SCALE GENOMIC DNA]</scope>
    <source>
        <strain evidence="2 3">B29T1</strain>
    </source>
</reference>
<dbReference type="AlphaFoldDB" id="A0A212R9P6"/>
<dbReference type="Proteomes" id="UP000197065">
    <property type="component" value="Unassembled WGS sequence"/>
</dbReference>
<name>A0A212R9P6_9PROT</name>
<proteinExistence type="predicted"/>
<dbReference type="EMBL" id="FYEH01000006">
    <property type="protein sequence ID" value="SNB68917.1"/>
    <property type="molecule type" value="Genomic_DNA"/>
</dbReference>
<evidence type="ECO:0000256" key="1">
    <source>
        <dbReference type="SAM" id="MobiDB-lite"/>
    </source>
</evidence>
<evidence type="ECO:0000313" key="3">
    <source>
        <dbReference type="Proteomes" id="UP000197065"/>
    </source>
</evidence>
<dbReference type="RefSeq" id="WP_165769557.1">
    <property type="nucleotide sequence ID" value="NZ_FYEH01000006.1"/>
</dbReference>
<sequence>MKLELDAPIPPALFAAVAEILAHLFAEDARLSRRAATSSPIQPSSGPQGAPLR</sequence>
<protein>
    <submittedName>
        <fullName evidence="2">Uncharacterized protein</fullName>
    </submittedName>
</protein>